<evidence type="ECO:0008006" key="4">
    <source>
        <dbReference type="Google" id="ProtNLM"/>
    </source>
</evidence>
<evidence type="ECO:0000313" key="2">
    <source>
        <dbReference type="EMBL" id="TWT67755.1"/>
    </source>
</evidence>
<evidence type="ECO:0000256" key="1">
    <source>
        <dbReference type="SAM" id="MobiDB-lite"/>
    </source>
</evidence>
<evidence type="ECO:0000313" key="3">
    <source>
        <dbReference type="Proteomes" id="UP000318478"/>
    </source>
</evidence>
<gene>
    <name evidence="2" type="ORF">Pla123a_43140</name>
</gene>
<proteinExistence type="predicted"/>
<keyword evidence="3" id="KW-1185">Reference proteome</keyword>
<organism evidence="2 3">
    <name type="scientific">Posidoniimonas polymericola</name>
    <dbReference type="NCBI Taxonomy" id="2528002"/>
    <lineage>
        <taxon>Bacteria</taxon>
        <taxon>Pseudomonadati</taxon>
        <taxon>Planctomycetota</taxon>
        <taxon>Planctomycetia</taxon>
        <taxon>Pirellulales</taxon>
        <taxon>Lacipirellulaceae</taxon>
        <taxon>Posidoniimonas</taxon>
    </lineage>
</organism>
<dbReference type="Pfam" id="PF13148">
    <property type="entry name" value="DUF3987"/>
    <property type="match status" value="1"/>
</dbReference>
<sequence>MRLLGGLSPAPTVRVVTIDALPGGEPMPVGGDLVDWIEAHGDAATPEVLVANLEELVAAAEPVDLTAGRPQPPAAYLPFPVEELPEPVRGFVIAGAKAIGCDPAFLALPMLTAVGAAIGTTRRVELKRGWSAPPILWTAVVGESGTSKTPAFRLVMAPVRELQRRYLEEHAAQEKAYLEDVAFHEKAHAEWKRDKKTTDAPPIKPEPPQATRLVVGDTTVEALAPILLANPRGVLLARDELAGWFGSFDRYSGGKGGSDSAHWLSMHIAETIVVDRKTGVSRTIVVPEAAVWVTGGIQPAVLHRALGAEHRDSGMAARLLLAHPPRIAKRWTEADIDPQAERDLAELVEHLYSLEYDIDDQGVDAPGVLPLTPDAKAIYKRFYNQHAREQAELTGDLAAAWSKLEEYAARLALVVHLIRWAAGDLPEDGSSDNTVDAASMAAGIALVAWFKREARRVYRQLSESDDDRRLRQLAEWIERKGGKVTAREVQQGRRDCPTAADAEAVLEELVAAGWGAWSVSAPTAKGGRPSRIFVLSTASTSTQPHNSRG</sequence>
<protein>
    <recommendedName>
        <fullName evidence="4">DUF3987 domain-containing protein</fullName>
    </recommendedName>
</protein>
<dbReference type="InterPro" id="IPR025048">
    <property type="entry name" value="DUF3987"/>
</dbReference>
<reference evidence="2 3" key="1">
    <citation type="submission" date="2019-02" db="EMBL/GenBank/DDBJ databases">
        <title>Deep-cultivation of Planctomycetes and their phenomic and genomic characterization uncovers novel biology.</title>
        <authorList>
            <person name="Wiegand S."/>
            <person name="Jogler M."/>
            <person name="Boedeker C."/>
            <person name="Pinto D."/>
            <person name="Vollmers J."/>
            <person name="Rivas-Marin E."/>
            <person name="Kohn T."/>
            <person name="Peeters S.H."/>
            <person name="Heuer A."/>
            <person name="Rast P."/>
            <person name="Oberbeckmann S."/>
            <person name="Bunk B."/>
            <person name="Jeske O."/>
            <person name="Meyerdierks A."/>
            <person name="Storesund J.E."/>
            <person name="Kallscheuer N."/>
            <person name="Luecker S."/>
            <person name="Lage O.M."/>
            <person name="Pohl T."/>
            <person name="Merkel B.J."/>
            <person name="Hornburger P."/>
            <person name="Mueller R.-W."/>
            <person name="Bruemmer F."/>
            <person name="Labrenz M."/>
            <person name="Spormann A.M."/>
            <person name="Op Den Camp H."/>
            <person name="Overmann J."/>
            <person name="Amann R."/>
            <person name="Jetten M.S.M."/>
            <person name="Mascher T."/>
            <person name="Medema M.H."/>
            <person name="Devos D.P."/>
            <person name="Kaster A.-K."/>
            <person name="Ovreas L."/>
            <person name="Rohde M."/>
            <person name="Galperin M.Y."/>
            <person name="Jogler C."/>
        </authorList>
    </citation>
    <scope>NUCLEOTIDE SEQUENCE [LARGE SCALE GENOMIC DNA]</scope>
    <source>
        <strain evidence="2 3">Pla123a</strain>
    </source>
</reference>
<dbReference type="EMBL" id="SJPO01000012">
    <property type="protein sequence ID" value="TWT67755.1"/>
    <property type="molecule type" value="Genomic_DNA"/>
</dbReference>
<name>A0A5C5Y0I2_9BACT</name>
<accession>A0A5C5Y0I2</accession>
<feature type="region of interest" description="Disordered" evidence="1">
    <location>
        <begin position="190"/>
        <end position="209"/>
    </location>
</feature>
<dbReference type="AlphaFoldDB" id="A0A5C5Y0I2"/>
<dbReference type="Proteomes" id="UP000318478">
    <property type="component" value="Unassembled WGS sequence"/>
</dbReference>
<comment type="caution">
    <text evidence="2">The sequence shown here is derived from an EMBL/GenBank/DDBJ whole genome shotgun (WGS) entry which is preliminary data.</text>
</comment>